<dbReference type="AlphaFoldDB" id="A0A399F318"/>
<protein>
    <recommendedName>
        <fullName evidence="1">DUF4377 domain-containing protein</fullName>
    </recommendedName>
</protein>
<keyword evidence="3" id="KW-1185">Reference proteome</keyword>
<reference evidence="2 3" key="1">
    <citation type="submission" date="2018-08" db="EMBL/GenBank/DDBJ databases">
        <title>Meiothermus terrae DSM 26712 genome sequencing project.</title>
        <authorList>
            <person name="Da Costa M.S."/>
            <person name="Albuquerque L."/>
            <person name="Raposo P."/>
            <person name="Froufe H.J.C."/>
            <person name="Barroso C.S."/>
            <person name="Egas C."/>
        </authorList>
    </citation>
    <scope>NUCLEOTIDE SEQUENCE [LARGE SCALE GENOMIC DNA]</scope>
    <source>
        <strain evidence="2 3">DSM 26712</strain>
    </source>
</reference>
<dbReference type="Proteomes" id="UP000265715">
    <property type="component" value="Unassembled WGS sequence"/>
</dbReference>
<evidence type="ECO:0000313" key="2">
    <source>
        <dbReference type="EMBL" id="RIH90420.1"/>
    </source>
</evidence>
<accession>A0A399F318</accession>
<comment type="caution">
    <text evidence="2">The sequence shown here is derived from an EMBL/GenBank/DDBJ whole genome shotgun (WGS) entry which is preliminary data.</text>
</comment>
<feature type="domain" description="DUF4377" evidence="1">
    <location>
        <begin position="4"/>
        <end position="56"/>
    </location>
</feature>
<dbReference type="Pfam" id="PF14302">
    <property type="entry name" value="DUF4377"/>
    <property type="match status" value="2"/>
</dbReference>
<dbReference type="EMBL" id="QXDL01000010">
    <property type="protein sequence ID" value="RIH90420.1"/>
    <property type="molecule type" value="Genomic_DNA"/>
</dbReference>
<dbReference type="InterPro" id="IPR025485">
    <property type="entry name" value="DUF4377"/>
</dbReference>
<name>A0A399F318_9DEIN</name>
<sequence length="168" mass="18798">MLSVEPETRPCPGEAQRRCLALEDLTPGGWGRFALPEIAGFAFEPGYRYTLQVAVEGGSTPQTARLRLLEVVSQKWLGPVPEGIVLEVAPTLENCPGTASRECLMIRDVRGEAKGPWRPFSGTIEGFSFEEGYLYRIVVSFERQPDPRAATSLRYRMLRLLEKMPVVR</sequence>
<evidence type="ECO:0000259" key="1">
    <source>
        <dbReference type="Pfam" id="PF14302"/>
    </source>
</evidence>
<feature type="domain" description="DUF4377" evidence="1">
    <location>
        <begin position="87"/>
        <end position="163"/>
    </location>
</feature>
<evidence type="ECO:0000313" key="3">
    <source>
        <dbReference type="Proteomes" id="UP000265715"/>
    </source>
</evidence>
<gene>
    <name evidence="2" type="ORF">Mterra_00488</name>
</gene>
<proteinExistence type="predicted"/>
<organism evidence="2 3">
    <name type="scientific">Calidithermus terrae</name>
    <dbReference type="NCBI Taxonomy" id="1408545"/>
    <lineage>
        <taxon>Bacteria</taxon>
        <taxon>Thermotogati</taxon>
        <taxon>Deinococcota</taxon>
        <taxon>Deinococci</taxon>
        <taxon>Thermales</taxon>
        <taxon>Thermaceae</taxon>
        <taxon>Calidithermus</taxon>
    </lineage>
</organism>